<dbReference type="EMBL" id="CAADRP010000493">
    <property type="protein sequence ID" value="VFU29084.1"/>
    <property type="molecule type" value="Genomic_DNA"/>
</dbReference>
<gene>
    <name evidence="1" type="ORF">SVIM_LOCUS102313</name>
</gene>
<dbReference type="AlphaFoldDB" id="A0A6N2KKK7"/>
<name>A0A6N2KKK7_SALVM</name>
<dbReference type="SUPFAM" id="SSF56770">
    <property type="entry name" value="HydA/Nqo6-like"/>
    <property type="match status" value="1"/>
</dbReference>
<protein>
    <submittedName>
        <fullName evidence="1">Uncharacterized protein</fullName>
    </submittedName>
</protein>
<organism evidence="1">
    <name type="scientific">Salix viminalis</name>
    <name type="common">Common osier</name>
    <name type="synonym">Basket willow</name>
    <dbReference type="NCBI Taxonomy" id="40686"/>
    <lineage>
        <taxon>Eukaryota</taxon>
        <taxon>Viridiplantae</taxon>
        <taxon>Streptophyta</taxon>
        <taxon>Embryophyta</taxon>
        <taxon>Tracheophyta</taxon>
        <taxon>Spermatophyta</taxon>
        <taxon>Magnoliopsida</taxon>
        <taxon>eudicotyledons</taxon>
        <taxon>Gunneridae</taxon>
        <taxon>Pentapetalae</taxon>
        <taxon>rosids</taxon>
        <taxon>fabids</taxon>
        <taxon>Malpighiales</taxon>
        <taxon>Salicaceae</taxon>
        <taxon>Saliceae</taxon>
        <taxon>Salix</taxon>
    </lineage>
</organism>
<reference evidence="1" key="1">
    <citation type="submission" date="2019-03" db="EMBL/GenBank/DDBJ databases">
        <authorList>
            <person name="Mank J."/>
            <person name="Almeida P."/>
        </authorList>
    </citation>
    <scope>NUCLEOTIDE SEQUENCE</scope>
    <source>
        <strain evidence="1">78183</strain>
    </source>
</reference>
<proteinExistence type="predicted"/>
<sequence>MNSIEFPLLDRTTQFQLFQLHQMIFQIGQDSPVYGASYGSRFDFDRMSRPDFNSRHSNYENGSSLVRLYEQMRNQNMLLLWEHVQLQGMFSTDSYSTMSTCRLPPKPEAIIDAITKLRKKISREIYEDRISSTGIVFYYNQNINK</sequence>
<accession>A0A6N2KKK7</accession>
<evidence type="ECO:0000313" key="1">
    <source>
        <dbReference type="EMBL" id="VFU29084.1"/>
    </source>
</evidence>